<dbReference type="InterPro" id="IPR012939">
    <property type="entry name" value="Glyco_hydro_92"/>
</dbReference>
<dbReference type="PANTHER" id="PTHR12143:SF43">
    <property type="entry name" value="PUTATIVE-RELATED"/>
    <property type="match status" value="1"/>
</dbReference>
<comment type="caution">
    <text evidence="2">The sequence shown here is derived from an EMBL/GenBank/DDBJ whole genome shotgun (WGS) entry which is preliminary data.</text>
</comment>
<name>A0A1J5NYC7_9ZZZZ</name>
<sequence length="170" mass="19437">MLETALDSLFIKKEYWHGNEPGHQIPFMYNFTANCWKTQKQVREILKNEYSYGPGGLGGNDDSGQMSAWYIFASMGFYPLNPVSGEYLLCSPLFDKVNIHLPGGKMLEIICHKKSKNAQYINEVKWNGKTYSKNYVNYASLIKGGRLDFYLQVSPFKSWASKPEDQPKGL</sequence>
<feature type="domain" description="Glycosyl hydrolase family 92" evidence="1">
    <location>
        <begin position="6"/>
        <end position="152"/>
    </location>
</feature>
<dbReference type="InterPro" id="IPR050883">
    <property type="entry name" value="PNGase"/>
</dbReference>
<dbReference type="EMBL" id="MLJW01008722">
    <property type="protein sequence ID" value="OIQ63754.1"/>
    <property type="molecule type" value="Genomic_DNA"/>
</dbReference>
<dbReference type="Gene3D" id="3.30.2080.10">
    <property type="entry name" value="GH92 mannosidase domain"/>
    <property type="match status" value="1"/>
</dbReference>
<dbReference type="InterPro" id="IPR008928">
    <property type="entry name" value="6-hairpin_glycosidase_sf"/>
</dbReference>
<gene>
    <name evidence="2" type="ORF">GALL_547040</name>
</gene>
<proteinExistence type="predicted"/>
<dbReference type="PANTHER" id="PTHR12143">
    <property type="entry name" value="PEPTIDE N-GLYCANASE PNGASE -RELATED"/>
    <property type="match status" value="1"/>
</dbReference>
<dbReference type="FunFam" id="3.30.2080.10:FF:000001">
    <property type="entry name" value="Alpha-1,2-mannosidase subfamily"/>
    <property type="match status" value="1"/>
</dbReference>
<dbReference type="GO" id="GO:0005829">
    <property type="term" value="C:cytosol"/>
    <property type="evidence" value="ECO:0007669"/>
    <property type="project" value="TreeGrafter"/>
</dbReference>
<evidence type="ECO:0000313" key="2">
    <source>
        <dbReference type="EMBL" id="OIQ63754.1"/>
    </source>
</evidence>
<dbReference type="Pfam" id="PF07971">
    <property type="entry name" value="Glyco_hydro_92"/>
    <property type="match status" value="1"/>
</dbReference>
<organism evidence="2">
    <name type="scientific">mine drainage metagenome</name>
    <dbReference type="NCBI Taxonomy" id="410659"/>
    <lineage>
        <taxon>unclassified sequences</taxon>
        <taxon>metagenomes</taxon>
        <taxon>ecological metagenomes</taxon>
    </lineage>
</organism>
<dbReference type="GO" id="GO:0005975">
    <property type="term" value="P:carbohydrate metabolic process"/>
    <property type="evidence" value="ECO:0007669"/>
    <property type="project" value="InterPro"/>
</dbReference>
<dbReference type="AlphaFoldDB" id="A0A1J5NYC7"/>
<dbReference type="Gene3D" id="1.20.1610.10">
    <property type="entry name" value="alpha-1,2-mannosidases domains"/>
    <property type="match status" value="1"/>
</dbReference>
<evidence type="ECO:0000259" key="1">
    <source>
        <dbReference type="Pfam" id="PF07971"/>
    </source>
</evidence>
<dbReference type="GO" id="GO:0000224">
    <property type="term" value="F:peptide-N4-(N-acetyl-beta-glucosaminyl)asparagine amidase activity"/>
    <property type="evidence" value="ECO:0007669"/>
    <property type="project" value="TreeGrafter"/>
</dbReference>
<keyword evidence="2" id="KW-0378">Hydrolase</keyword>
<dbReference type="GO" id="GO:0006516">
    <property type="term" value="P:glycoprotein catabolic process"/>
    <property type="evidence" value="ECO:0007669"/>
    <property type="project" value="TreeGrafter"/>
</dbReference>
<protein>
    <submittedName>
        <fullName evidence="2">Glycosyl hydrolase family 92</fullName>
    </submittedName>
</protein>
<reference evidence="2" key="1">
    <citation type="submission" date="2016-10" db="EMBL/GenBank/DDBJ databases">
        <title>Sequence of Gallionella enrichment culture.</title>
        <authorList>
            <person name="Poehlein A."/>
            <person name="Muehling M."/>
            <person name="Daniel R."/>
        </authorList>
    </citation>
    <scope>NUCLEOTIDE SEQUENCE</scope>
</reference>
<accession>A0A1J5NYC7</accession>
<dbReference type="SUPFAM" id="SSF48208">
    <property type="entry name" value="Six-hairpin glycosidases"/>
    <property type="match status" value="1"/>
</dbReference>